<evidence type="ECO:0000313" key="3">
    <source>
        <dbReference type="Proteomes" id="UP000199518"/>
    </source>
</evidence>
<dbReference type="EMBL" id="FOQD01000006">
    <property type="protein sequence ID" value="SFI14372.1"/>
    <property type="molecule type" value="Genomic_DNA"/>
</dbReference>
<feature type="transmembrane region" description="Helical" evidence="1">
    <location>
        <begin position="175"/>
        <end position="195"/>
    </location>
</feature>
<evidence type="ECO:0008006" key="4">
    <source>
        <dbReference type="Google" id="ProtNLM"/>
    </source>
</evidence>
<dbReference type="Proteomes" id="UP000199518">
    <property type="component" value="Unassembled WGS sequence"/>
</dbReference>
<keyword evidence="3" id="KW-1185">Reference proteome</keyword>
<evidence type="ECO:0000313" key="2">
    <source>
        <dbReference type="EMBL" id="SFI14372.1"/>
    </source>
</evidence>
<protein>
    <recommendedName>
        <fullName evidence="4">Glycosyltransferase RgtA/B/C/D-like domain-containing protein</fullName>
    </recommendedName>
</protein>
<keyword evidence="1" id="KW-0812">Transmembrane</keyword>
<accession>A0A1I3FTH8</accession>
<feature type="transmembrane region" description="Helical" evidence="1">
    <location>
        <begin position="416"/>
        <end position="435"/>
    </location>
</feature>
<sequence length="679" mass="74742">MNCSSKHYPADHAVDGIIPAGCIPATFLLPIVPSLPIVAASVEVFSTHPLSAGLSPTSRIGLRPSVQGAHPFLSEEGFKSLSNAKLSMQTSSPASKLSPPQFFRWELCFVWTALAILFLSNLPLFLCQHLTSDAVIYDLQARCVLEGGVLYRDMIEPNLPGVVWLHMLVRSVLGWSWPALRAVDLLILTGIVALLARWVRRPDEPRWGLRTALLSLAIFTLYFSLSEWCHCQRDLWMLLPALGALHLRAGSVLSALGLQQSDKPAWQRLRPIVEGMLWGTAFWIKPHVAIPVLFVLAASCALTGVTKRTIIELLSIVAGGALIGGLGSGWLIATGTWPHFWDMQLKWNPEYLKAGREKTSLARLWVFWQGFAPWSLIHAVAVGTLLFAMSGWIACRRPVAVSATSDSAAVQLAIRQVRLFLLCSLYLGWTVQMLALQHPLAYVWVPGLVLGFGILASWSIPAAQQTIAWYALCAFAVVALSTSPVVQPQRLAAWKDCITQGPTPAVMARVQVEMQPDWKELAPVLDYLKTLNLKPGELTAYTGGLIHLYPELGLPAPTRYVYVNVLAIVFKSRVKEIEEALQHCGQKYVVSSLREAGMSDAAINDMEDPATGLPACFPPERLREFPYNQPVVFRSGQYVVHRVEHPVAPLCTESGPLIHARPVQKNAAKPGEETALERR</sequence>
<feature type="transmembrane region" description="Helical" evidence="1">
    <location>
        <begin position="105"/>
        <end position="126"/>
    </location>
</feature>
<dbReference type="AlphaFoldDB" id="A0A1I3FTH8"/>
<proteinExistence type="predicted"/>
<organism evidence="2 3">
    <name type="scientific">Planctomicrobium piriforme</name>
    <dbReference type="NCBI Taxonomy" id="1576369"/>
    <lineage>
        <taxon>Bacteria</taxon>
        <taxon>Pseudomonadati</taxon>
        <taxon>Planctomycetota</taxon>
        <taxon>Planctomycetia</taxon>
        <taxon>Planctomycetales</taxon>
        <taxon>Planctomycetaceae</taxon>
        <taxon>Planctomicrobium</taxon>
    </lineage>
</organism>
<keyword evidence="1" id="KW-0472">Membrane</keyword>
<feature type="transmembrane region" description="Helical" evidence="1">
    <location>
        <begin position="371"/>
        <end position="395"/>
    </location>
</feature>
<feature type="transmembrane region" description="Helical" evidence="1">
    <location>
        <begin position="313"/>
        <end position="333"/>
    </location>
</feature>
<gene>
    <name evidence="2" type="ORF">SAMN05421753_10617</name>
</gene>
<keyword evidence="1" id="KW-1133">Transmembrane helix</keyword>
<name>A0A1I3FTH8_9PLAN</name>
<dbReference type="STRING" id="1576369.SAMN05421753_10617"/>
<feature type="transmembrane region" description="Helical" evidence="1">
    <location>
        <begin position="207"/>
        <end position="225"/>
    </location>
</feature>
<feature type="transmembrane region" description="Helical" evidence="1">
    <location>
        <begin position="467"/>
        <end position="486"/>
    </location>
</feature>
<evidence type="ECO:0000256" key="1">
    <source>
        <dbReference type="SAM" id="Phobius"/>
    </source>
</evidence>
<reference evidence="3" key="1">
    <citation type="submission" date="2016-10" db="EMBL/GenBank/DDBJ databases">
        <authorList>
            <person name="Varghese N."/>
            <person name="Submissions S."/>
        </authorList>
    </citation>
    <scope>NUCLEOTIDE SEQUENCE [LARGE SCALE GENOMIC DNA]</scope>
    <source>
        <strain evidence="3">DSM 26348</strain>
    </source>
</reference>
<feature type="transmembrane region" description="Helical" evidence="1">
    <location>
        <begin position="441"/>
        <end position="460"/>
    </location>
</feature>